<dbReference type="EMBL" id="LR031575">
    <property type="protein sequence ID" value="VDD04124.1"/>
    <property type="molecule type" value="Genomic_DNA"/>
</dbReference>
<protein>
    <submittedName>
        <fullName evidence="1">Uncharacterized protein</fullName>
    </submittedName>
</protein>
<accession>A0A3P6BSU5</accession>
<name>A0A3P6BSU5_BRACM</name>
<reference evidence="1" key="1">
    <citation type="submission" date="2018-11" db="EMBL/GenBank/DDBJ databases">
        <authorList>
            <consortium name="Genoscope - CEA"/>
            <person name="William W."/>
        </authorList>
    </citation>
    <scope>NUCLEOTIDE SEQUENCE</scope>
</reference>
<evidence type="ECO:0000313" key="1">
    <source>
        <dbReference type="EMBL" id="VDD04124.1"/>
    </source>
</evidence>
<dbReference type="AlphaFoldDB" id="A0A3P6BSU5"/>
<organism evidence="1">
    <name type="scientific">Brassica campestris</name>
    <name type="common">Field mustard</name>
    <dbReference type="NCBI Taxonomy" id="3711"/>
    <lineage>
        <taxon>Eukaryota</taxon>
        <taxon>Viridiplantae</taxon>
        <taxon>Streptophyta</taxon>
        <taxon>Embryophyta</taxon>
        <taxon>Tracheophyta</taxon>
        <taxon>Spermatophyta</taxon>
        <taxon>Magnoliopsida</taxon>
        <taxon>eudicotyledons</taxon>
        <taxon>Gunneridae</taxon>
        <taxon>Pentapetalae</taxon>
        <taxon>rosids</taxon>
        <taxon>malvids</taxon>
        <taxon>Brassicales</taxon>
        <taxon>Brassicaceae</taxon>
        <taxon>Brassiceae</taxon>
        <taxon>Brassica</taxon>
    </lineage>
</organism>
<sequence>MLDDESSFGLMVFIFFWVDGLGLDQAKRLRLGERTKRKVVKFSSSSNNMQVKGKWWYGDLRLRFSLTYC</sequence>
<proteinExistence type="predicted"/>
<gene>
    <name evidence="1" type="ORF">BRAA08T33396Z</name>
</gene>